<dbReference type="InterPro" id="IPR041577">
    <property type="entry name" value="RT_RNaseH_2"/>
</dbReference>
<evidence type="ECO:0000259" key="3">
    <source>
        <dbReference type="PROSITE" id="PS50878"/>
    </source>
</evidence>
<evidence type="ECO:0000256" key="2">
    <source>
        <dbReference type="ARBA" id="ARBA00012180"/>
    </source>
</evidence>
<comment type="similarity">
    <text evidence="1">Belongs to the beta type-B retroviral polymerase family. HERV class-II K(HML-2) pol subfamily.</text>
</comment>
<dbReference type="STRING" id="84645.A0A498LIV8"/>
<proteinExistence type="inferred from homology"/>
<dbReference type="Proteomes" id="UP000290572">
    <property type="component" value="Unassembled WGS sequence"/>
</dbReference>
<dbReference type="Pfam" id="PF00078">
    <property type="entry name" value="RVT_1"/>
    <property type="match status" value="1"/>
</dbReference>
<evidence type="ECO:0000313" key="5">
    <source>
        <dbReference type="EMBL" id="RXN29311.1"/>
    </source>
</evidence>
<dbReference type="EC" id="3.1.26.4" evidence="2"/>
<dbReference type="GO" id="GO:0004523">
    <property type="term" value="F:RNA-DNA hybrid ribonuclease activity"/>
    <property type="evidence" value="ECO:0007669"/>
    <property type="project" value="UniProtKB-EC"/>
</dbReference>
<sequence>MEEMLDSLRDDCCIPYLDDILCYAKTFEDHLEGLRRVLKALQQHGVKLRPNKCEFFKREVRYVGRLVSGEGVRIDPKDLNAILSLREKSPSTIGEVRRLLGFLSYYRTYIQDFSRIAKPIYDLLQIKSNNAHGVMERSNKTKGKSNQLPSKTPVVWTEEHKNTLGTLIDILTHPPVLAYPDFNSPFTLHTDASEKGLGAVLYQWQNGKLRVIAYGSRTLTPAEKNYNLHSGKLEFLALKWAICEKFRDYLFYASHFTVYTDNNPLTYVMSTAKLNAVGHRWVGELSDYNFDIKYRPGKENIDADTLSRCPLDIEQDATCSRKGEEQNDKKDKV</sequence>
<protein>
    <recommendedName>
        <fullName evidence="2">ribonuclease H</fullName>
        <ecNumber evidence="2">3.1.26.4</ecNumber>
    </recommendedName>
</protein>
<name>A0A498LIV8_LABRO</name>
<organism evidence="4 6">
    <name type="scientific">Labeo rohita</name>
    <name type="common">Indian major carp</name>
    <name type="synonym">Cyprinus rohita</name>
    <dbReference type="NCBI Taxonomy" id="84645"/>
    <lineage>
        <taxon>Eukaryota</taxon>
        <taxon>Metazoa</taxon>
        <taxon>Chordata</taxon>
        <taxon>Craniata</taxon>
        <taxon>Vertebrata</taxon>
        <taxon>Euteleostomi</taxon>
        <taxon>Actinopterygii</taxon>
        <taxon>Neopterygii</taxon>
        <taxon>Teleostei</taxon>
        <taxon>Ostariophysi</taxon>
        <taxon>Cypriniformes</taxon>
        <taxon>Cyprinidae</taxon>
        <taxon>Labeoninae</taxon>
        <taxon>Labeonini</taxon>
        <taxon>Labeo</taxon>
    </lineage>
</organism>
<keyword evidence="6" id="KW-1185">Reference proteome</keyword>
<dbReference type="Pfam" id="PF17919">
    <property type="entry name" value="RT_RNaseH_2"/>
    <property type="match status" value="1"/>
</dbReference>
<dbReference type="InterPro" id="IPR043128">
    <property type="entry name" value="Rev_trsase/Diguanyl_cyclase"/>
</dbReference>
<feature type="domain" description="Reverse transcriptase" evidence="3">
    <location>
        <begin position="1"/>
        <end position="67"/>
    </location>
</feature>
<dbReference type="PROSITE" id="PS50878">
    <property type="entry name" value="RT_POL"/>
    <property type="match status" value="1"/>
</dbReference>
<dbReference type="EMBL" id="QBIY01013356">
    <property type="protein sequence ID" value="RXN06966.1"/>
    <property type="molecule type" value="Genomic_DNA"/>
</dbReference>
<dbReference type="SUPFAM" id="SSF56672">
    <property type="entry name" value="DNA/RNA polymerases"/>
    <property type="match status" value="1"/>
</dbReference>
<dbReference type="FunFam" id="3.10.20.370:FF:000001">
    <property type="entry name" value="Retrovirus-related Pol polyprotein from transposon 17.6-like protein"/>
    <property type="match status" value="1"/>
</dbReference>
<reference evidence="4 6" key="1">
    <citation type="submission" date="2018-03" db="EMBL/GenBank/DDBJ databases">
        <title>Draft genome sequence of Rohu Carp (Labeo rohita).</title>
        <authorList>
            <person name="Das P."/>
            <person name="Kushwaha B."/>
            <person name="Joshi C.G."/>
            <person name="Kumar D."/>
            <person name="Nagpure N.S."/>
            <person name="Sahoo L."/>
            <person name="Das S.P."/>
            <person name="Bit A."/>
            <person name="Patnaik S."/>
            <person name="Meher P.K."/>
            <person name="Jayasankar P."/>
            <person name="Koringa P.G."/>
            <person name="Patel N.V."/>
            <person name="Hinsu A.T."/>
            <person name="Kumar R."/>
            <person name="Pandey M."/>
            <person name="Agarwal S."/>
            <person name="Srivastava S."/>
            <person name="Singh M."/>
            <person name="Iquebal M.A."/>
            <person name="Jaiswal S."/>
            <person name="Angadi U.B."/>
            <person name="Kumar N."/>
            <person name="Raza M."/>
            <person name="Shah T.M."/>
            <person name="Rai A."/>
            <person name="Jena J.K."/>
        </authorList>
    </citation>
    <scope>NUCLEOTIDE SEQUENCE [LARGE SCALE GENOMIC DNA]</scope>
    <source>
        <strain evidence="4">DASCIFA01</strain>
        <tissue evidence="4">Testis</tissue>
    </source>
</reference>
<dbReference type="EMBL" id="QBIY01011788">
    <property type="protein sequence ID" value="RXN29311.1"/>
    <property type="molecule type" value="Genomic_DNA"/>
</dbReference>
<dbReference type="InterPro" id="IPR043502">
    <property type="entry name" value="DNA/RNA_pol_sf"/>
</dbReference>
<evidence type="ECO:0000313" key="6">
    <source>
        <dbReference type="Proteomes" id="UP000290572"/>
    </source>
</evidence>
<comment type="caution">
    <text evidence="4">The sequence shown here is derived from an EMBL/GenBank/DDBJ whole genome shotgun (WGS) entry which is preliminary data.</text>
</comment>
<evidence type="ECO:0000256" key="1">
    <source>
        <dbReference type="ARBA" id="ARBA00010879"/>
    </source>
</evidence>
<dbReference type="AlphaFoldDB" id="A0A498LIV8"/>
<accession>A0A498LIV8</accession>
<dbReference type="PANTHER" id="PTHR34072">
    <property type="entry name" value="ENZYMATIC POLYPROTEIN-RELATED"/>
    <property type="match status" value="1"/>
</dbReference>
<evidence type="ECO:0000313" key="4">
    <source>
        <dbReference type="EMBL" id="RXN06966.1"/>
    </source>
</evidence>
<dbReference type="Gene3D" id="3.30.70.270">
    <property type="match status" value="2"/>
</dbReference>
<dbReference type="CDD" id="cd09274">
    <property type="entry name" value="RNase_HI_RT_Ty3"/>
    <property type="match status" value="1"/>
</dbReference>
<dbReference type="PANTHER" id="PTHR34072:SF47">
    <property type="entry name" value="RIBONUCLEASE H"/>
    <property type="match status" value="1"/>
</dbReference>
<dbReference type="InterPro" id="IPR000477">
    <property type="entry name" value="RT_dom"/>
</dbReference>
<gene>
    <name evidence="5" type="ORF">ROHU_018437</name>
    <name evidence="4" type="ORF">ROHU_032582</name>
</gene>
<dbReference type="GO" id="GO:0003964">
    <property type="term" value="F:RNA-directed DNA polymerase activity"/>
    <property type="evidence" value="ECO:0007669"/>
    <property type="project" value="UniProtKB-KW"/>
</dbReference>